<protein>
    <submittedName>
        <fullName evidence="1">Uncharacterized protein</fullName>
    </submittedName>
</protein>
<organism evidence="1">
    <name type="scientific">Arundo donax</name>
    <name type="common">Giant reed</name>
    <name type="synonym">Donax arundinaceus</name>
    <dbReference type="NCBI Taxonomy" id="35708"/>
    <lineage>
        <taxon>Eukaryota</taxon>
        <taxon>Viridiplantae</taxon>
        <taxon>Streptophyta</taxon>
        <taxon>Embryophyta</taxon>
        <taxon>Tracheophyta</taxon>
        <taxon>Spermatophyta</taxon>
        <taxon>Magnoliopsida</taxon>
        <taxon>Liliopsida</taxon>
        <taxon>Poales</taxon>
        <taxon>Poaceae</taxon>
        <taxon>PACMAD clade</taxon>
        <taxon>Arundinoideae</taxon>
        <taxon>Arundineae</taxon>
        <taxon>Arundo</taxon>
    </lineage>
</organism>
<proteinExistence type="predicted"/>
<dbReference type="EMBL" id="GBRH01226605">
    <property type="protein sequence ID" value="JAD71290.1"/>
    <property type="molecule type" value="Transcribed_RNA"/>
</dbReference>
<evidence type="ECO:0000313" key="1">
    <source>
        <dbReference type="EMBL" id="JAD71290.1"/>
    </source>
</evidence>
<name>A0A0A9CD18_ARUDO</name>
<sequence>MDRVVDFRSLSWRGKMNKSLILQLN</sequence>
<reference evidence="1" key="2">
    <citation type="journal article" date="2015" name="Data Brief">
        <title>Shoot transcriptome of the giant reed, Arundo donax.</title>
        <authorList>
            <person name="Barrero R.A."/>
            <person name="Guerrero F.D."/>
            <person name="Moolhuijzen P."/>
            <person name="Goolsby J.A."/>
            <person name="Tidwell J."/>
            <person name="Bellgard S.E."/>
            <person name="Bellgard M.I."/>
        </authorList>
    </citation>
    <scope>NUCLEOTIDE SEQUENCE</scope>
    <source>
        <tissue evidence="1">Shoot tissue taken approximately 20 cm above the soil surface</tissue>
    </source>
</reference>
<accession>A0A0A9CD18</accession>
<dbReference type="AlphaFoldDB" id="A0A0A9CD18"/>
<reference evidence="1" key="1">
    <citation type="submission" date="2014-09" db="EMBL/GenBank/DDBJ databases">
        <authorList>
            <person name="Magalhaes I.L.F."/>
            <person name="Oliveira U."/>
            <person name="Santos F.R."/>
            <person name="Vidigal T.H.D.A."/>
            <person name="Brescovit A.D."/>
            <person name="Santos A.J."/>
        </authorList>
    </citation>
    <scope>NUCLEOTIDE SEQUENCE</scope>
    <source>
        <tissue evidence="1">Shoot tissue taken approximately 20 cm above the soil surface</tissue>
    </source>
</reference>